<accession>A0A168KSX0</accession>
<keyword evidence="1" id="KW-1133">Transmembrane helix</keyword>
<evidence type="ECO:0000256" key="1">
    <source>
        <dbReference type="SAM" id="Phobius"/>
    </source>
</evidence>
<keyword evidence="3" id="KW-1185">Reference proteome</keyword>
<name>A0A168KSX0_9BACL</name>
<feature type="transmembrane region" description="Helical" evidence="1">
    <location>
        <begin position="49"/>
        <end position="69"/>
    </location>
</feature>
<proteinExistence type="predicted"/>
<sequence>MDERILQSSSFKIKNPSGIFDFIFIGFFTGLILNSFLRHIRRNDVDWISFYMEVGLLSFCIISLGIIVIRSLKKPWDLFIHSEYVSIRGRTLESNQIKSLMVMKNIRRKNYILGIKPNNKVIVPVHWCFQFHVDEDKGMEELARWAEDNHIPVIHKNKFVRRF</sequence>
<reference evidence="2 3" key="1">
    <citation type="submission" date="2016-03" db="EMBL/GenBank/DDBJ databases">
        <title>Draft genome sequence of Paenibacillus glacialis DSM 22343.</title>
        <authorList>
            <person name="Shin S.-K."/>
            <person name="Yi H."/>
        </authorList>
    </citation>
    <scope>NUCLEOTIDE SEQUENCE [LARGE SCALE GENOMIC DNA]</scope>
    <source>
        <strain evidence="2 3">DSM 22343</strain>
    </source>
</reference>
<dbReference type="AlphaFoldDB" id="A0A168KSX0"/>
<comment type="caution">
    <text evidence="2">The sequence shown here is derived from an EMBL/GenBank/DDBJ whole genome shotgun (WGS) entry which is preliminary data.</text>
</comment>
<dbReference type="OrthoDB" id="2666190at2"/>
<dbReference type="RefSeq" id="WP_068533041.1">
    <property type="nucleotide sequence ID" value="NZ_LVJH01000021.1"/>
</dbReference>
<keyword evidence="1" id="KW-0812">Transmembrane</keyword>
<keyword evidence="1" id="KW-0472">Membrane</keyword>
<dbReference type="EMBL" id="LVJH01000021">
    <property type="protein sequence ID" value="OAB42421.1"/>
    <property type="molecule type" value="Genomic_DNA"/>
</dbReference>
<dbReference type="Proteomes" id="UP000076967">
    <property type="component" value="Unassembled WGS sequence"/>
</dbReference>
<feature type="transmembrane region" description="Helical" evidence="1">
    <location>
        <begin position="20"/>
        <end position="37"/>
    </location>
</feature>
<organism evidence="2 3">
    <name type="scientific">Paenibacillus glacialis</name>
    <dbReference type="NCBI Taxonomy" id="494026"/>
    <lineage>
        <taxon>Bacteria</taxon>
        <taxon>Bacillati</taxon>
        <taxon>Bacillota</taxon>
        <taxon>Bacilli</taxon>
        <taxon>Bacillales</taxon>
        <taxon>Paenibacillaceae</taxon>
        <taxon>Paenibacillus</taxon>
    </lineage>
</organism>
<evidence type="ECO:0000313" key="3">
    <source>
        <dbReference type="Proteomes" id="UP000076967"/>
    </source>
</evidence>
<gene>
    <name evidence="2" type="ORF">PGLA_12165</name>
</gene>
<evidence type="ECO:0000313" key="2">
    <source>
        <dbReference type="EMBL" id="OAB42421.1"/>
    </source>
</evidence>
<protein>
    <submittedName>
        <fullName evidence="2">Uncharacterized protein</fullName>
    </submittedName>
</protein>